<dbReference type="AlphaFoldDB" id="A0A371GC94"/>
<reference evidence="2" key="1">
    <citation type="submission" date="2018-05" db="EMBL/GenBank/DDBJ databases">
        <title>Draft genome of Mucuna pruriens seed.</title>
        <authorList>
            <person name="Nnadi N.E."/>
            <person name="Vos R."/>
            <person name="Hasami M.H."/>
            <person name="Devisetty U.K."/>
            <person name="Aguiy J.C."/>
        </authorList>
    </citation>
    <scope>NUCLEOTIDE SEQUENCE [LARGE SCALE GENOMIC DNA]</scope>
    <source>
        <strain evidence="2">JCA_2017</strain>
    </source>
</reference>
<evidence type="ECO:0000313" key="2">
    <source>
        <dbReference type="EMBL" id="RDX87973.1"/>
    </source>
</evidence>
<name>A0A371GC94_MUCPR</name>
<dbReference type="OrthoDB" id="1740536at2759"/>
<dbReference type="EMBL" id="QJKJ01006082">
    <property type="protein sequence ID" value="RDX87973.1"/>
    <property type="molecule type" value="Genomic_DNA"/>
</dbReference>
<proteinExistence type="predicted"/>
<dbReference type="Pfam" id="PF03732">
    <property type="entry name" value="Retrotrans_gag"/>
    <property type="match status" value="1"/>
</dbReference>
<gene>
    <name evidence="2" type="ORF">CR513_30497</name>
</gene>
<feature type="domain" description="Retrotransposon gag" evidence="1">
    <location>
        <begin position="28"/>
        <end position="86"/>
    </location>
</feature>
<sequence length="262" mass="29914">MVGISFSIASYFPARSERWLCGGSQASRHFAANKEKCLEVADLFDIKQAKTETLKQYLVQFNGAMVQVDDLDQKFFVKAFQKGLREAPLVTPSMNEIQARAKKYVEVEEDKEDRLQAEKELLAMGKKIDSRVQAHQHYGLGGASQREACVEKYTSFKATRAQILKEVYHLHLLYIPPAIKQQLGPSREEWCEFHRARGHKTKECRDVLSREGRMRSRPLESSLRGAGAKLQDEIVIMSRIDLKAIERASQDLEAEPPYPRSN</sequence>
<dbReference type="InterPro" id="IPR005162">
    <property type="entry name" value="Retrotrans_gag_dom"/>
</dbReference>
<protein>
    <recommendedName>
        <fullName evidence="1">Retrotransposon gag domain-containing protein</fullName>
    </recommendedName>
</protein>
<accession>A0A371GC94</accession>
<keyword evidence="3" id="KW-1185">Reference proteome</keyword>
<organism evidence="2 3">
    <name type="scientific">Mucuna pruriens</name>
    <name type="common">Velvet bean</name>
    <name type="synonym">Dolichos pruriens</name>
    <dbReference type="NCBI Taxonomy" id="157652"/>
    <lineage>
        <taxon>Eukaryota</taxon>
        <taxon>Viridiplantae</taxon>
        <taxon>Streptophyta</taxon>
        <taxon>Embryophyta</taxon>
        <taxon>Tracheophyta</taxon>
        <taxon>Spermatophyta</taxon>
        <taxon>Magnoliopsida</taxon>
        <taxon>eudicotyledons</taxon>
        <taxon>Gunneridae</taxon>
        <taxon>Pentapetalae</taxon>
        <taxon>rosids</taxon>
        <taxon>fabids</taxon>
        <taxon>Fabales</taxon>
        <taxon>Fabaceae</taxon>
        <taxon>Papilionoideae</taxon>
        <taxon>50 kb inversion clade</taxon>
        <taxon>NPAAA clade</taxon>
        <taxon>indigoferoid/millettioid clade</taxon>
        <taxon>Phaseoleae</taxon>
        <taxon>Mucuna</taxon>
    </lineage>
</organism>
<comment type="caution">
    <text evidence="2">The sequence shown here is derived from an EMBL/GenBank/DDBJ whole genome shotgun (WGS) entry which is preliminary data.</text>
</comment>
<dbReference type="Proteomes" id="UP000257109">
    <property type="component" value="Unassembled WGS sequence"/>
</dbReference>
<feature type="non-terminal residue" evidence="2">
    <location>
        <position position="1"/>
    </location>
</feature>
<evidence type="ECO:0000259" key="1">
    <source>
        <dbReference type="Pfam" id="PF03732"/>
    </source>
</evidence>
<evidence type="ECO:0000313" key="3">
    <source>
        <dbReference type="Proteomes" id="UP000257109"/>
    </source>
</evidence>